<accession>A0A238U8G6</accession>
<evidence type="ECO:0000313" key="2">
    <source>
        <dbReference type="Proteomes" id="UP000215214"/>
    </source>
</evidence>
<dbReference type="RefSeq" id="WP_095069865.1">
    <property type="nucleotide sequence ID" value="NZ_LT899436.1"/>
</dbReference>
<proteinExistence type="predicted"/>
<organism evidence="1 2">
    <name type="scientific">Tenacibaculum jejuense</name>
    <dbReference type="NCBI Taxonomy" id="584609"/>
    <lineage>
        <taxon>Bacteria</taxon>
        <taxon>Pseudomonadati</taxon>
        <taxon>Bacteroidota</taxon>
        <taxon>Flavobacteriia</taxon>
        <taxon>Flavobacteriales</taxon>
        <taxon>Flavobacteriaceae</taxon>
        <taxon>Tenacibaculum</taxon>
    </lineage>
</organism>
<gene>
    <name evidence="1" type="ORF">TJEJU_0939</name>
</gene>
<evidence type="ECO:0000313" key="1">
    <source>
        <dbReference type="EMBL" id="SNR14700.1"/>
    </source>
</evidence>
<dbReference type="AlphaFoldDB" id="A0A238U8G6"/>
<dbReference type="OrthoDB" id="2087346at2"/>
<sequence>MNQIQAKFEKSEYNDQPHLTINIDGNPLDKILHELYPDKNLIGLVPTLLDWLSDHEERTIVWERFESNQKQIVPILMCPDDVDLWCVVINVEIEKTEHSVKWLRMGLDIGGPNNMPNSIGTNVEWFDKIEPYEFDKTSYEQFTSIFRNEIYKDEIKELINFWINRISLKEQIPKSVKAFNIGILETKDDYQTYLIGSNSYDLENDDWACEEDFVPKEKYLKLGENSKKWNWEEIQLIVKDGIEEFIQSQISPLTFIHKAEYLTTGFDDNKLLKIKHKISKTVPISRVTKDQKDKIKLSFWYKLKKFWS</sequence>
<reference evidence="1 2" key="1">
    <citation type="submission" date="2017-07" db="EMBL/GenBank/DDBJ databases">
        <authorList>
            <person name="Sun Z.S."/>
            <person name="Albrecht U."/>
            <person name="Echele G."/>
            <person name="Lee C.C."/>
        </authorList>
    </citation>
    <scope>NUCLEOTIDE SEQUENCE [LARGE SCALE GENOMIC DNA]</scope>
    <source>
        <strain evidence="2">type strain: KCTC 22618</strain>
    </source>
</reference>
<keyword evidence="2" id="KW-1185">Reference proteome</keyword>
<dbReference type="Proteomes" id="UP000215214">
    <property type="component" value="Chromosome TJEJU"/>
</dbReference>
<dbReference type="EMBL" id="LT899436">
    <property type="protein sequence ID" value="SNR14700.1"/>
    <property type="molecule type" value="Genomic_DNA"/>
</dbReference>
<name>A0A238U8G6_9FLAO</name>
<protein>
    <submittedName>
        <fullName evidence="1">Uncharacterized protein</fullName>
    </submittedName>
</protein>
<dbReference type="KEGG" id="tje:TJEJU_0939"/>